<protein>
    <submittedName>
        <fullName evidence="2">Uncharacterized protein LOC104767386</fullName>
    </submittedName>
</protein>
<evidence type="ECO:0000313" key="1">
    <source>
        <dbReference type="Proteomes" id="UP000694864"/>
    </source>
</evidence>
<proteinExistence type="predicted"/>
<organism evidence="1 2">
    <name type="scientific">Camelina sativa</name>
    <name type="common">False flax</name>
    <name type="synonym">Myagrum sativum</name>
    <dbReference type="NCBI Taxonomy" id="90675"/>
    <lineage>
        <taxon>Eukaryota</taxon>
        <taxon>Viridiplantae</taxon>
        <taxon>Streptophyta</taxon>
        <taxon>Embryophyta</taxon>
        <taxon>Tracheophyta</taxon>
        <taxon>Spermatophyta</taxon>
        <taxon>Magnoliopsida</taxon>
        <taxon>eudicotyledons</taxon>
        <taxon>Gunneridae</taxon>
        <taxon>Pentapetalae</taxon>
        <taxon>rosids</taxon>
        <taxon>malvids</taxon>
        <taxon>Brassicales</taxon>
        <taxon>Brassicaceae</taxon>
        <taxon>Camelineae</taxon>
        <taxon>Camelina</taxon>
    </lineage>
</organism>
<reference evidence="1" key="1">
    <citation type="journal article" date="2014" name="Nat. Commun.">
        <title>The emerging biofuel crop Camelina sativa retains a highly undifferentiated hexaploid genome structure.</title>
        <authorList>
            <person name="Kagale S."/>
            <person name="Koh C."/>
            <person name="Nixon J."/>
            <person name="Bollina V."/>
            <person name="Clarke W.E."/>
            <person name="Tuteja R."/>
            <person name="Spillane C."/>
            <person name="Robinson S.J."/>
            <person name="Links M.G."/>
            <person name="Clarke C."/>
            <person name="Higgins E.E."/>
            <person name="Huebert T."/>
            <person name="Sharpe A.G."/>
            <person name="Parkin I.A."/>
        </authorList>
    </citation>
    <scope>NUCLEOTIDE SEQUENCE [LARGE SCALE GENOMIC DNA]</scope>
    <source>
        <strain evidence="1">cv. DH55</strain>
    </source>
</reference>
<sequence>MAKTFSLKLLIDEKINKVVLAEADQDFVDVLISLLTLPMGKIASLLKNHTTVLGCFKNLNKSVADMAIDHFNTEACKSMLLYPKSTKEIHCRRLKLNLNDTDDATRFYMCPEFFTARSCTKEYRNFSTSRCSCGERMSREIHIPEADQVGEVIGDNADGVFVSCRSSFIVTDDLKVSLNSIGDIMKVLKDSGYLCFSDLRETLLDVGFEEVLTLLGCLFTSETPLTCAFLKKQCLPKMQKMLSPPVPKTDSVEPCRVFSVKVFVKKFDRVILYAECNEDFIESLLTFLILPLELACSLSNNNTILGCVGNLCRSPCRRASASNFCQIPDYYACINNNNLFGYVCYSSLTYECLVPPSVLSSYSFARYFRRPLLPRSFKLVSVCPVNPKVKSGSSPIYETGFMKKNTKFIVSNDLTITPMNSSSTIGLLKKMEVDFSDLEEHQISISKAELINILRASLISSSALTNGLSSLLLKKPKEET</sequence>
<dbReference type="PANTHER" id="PTHR33103">
    <property type="entry name" value="OS01G0153900 PROTEIN"/>
    <property type="match status" value="1"/>
</dbReference>
<keyword evidence="1" id="KW-1185">Reference proteome</keyword>
<dbReference type="InterPro" id="IPR007750">
    <property type="entry name" value="DUF674"/>
</dbReference>
<reference evidence="2" key="2">
    <citation type="submission" date="2025-08" db="UniProtKB">
        <authorList>
            <consortium name="RefSeq"/>
        </authorList>
    </citation>
    <scope>IDENTIFICATION</scope>
    <source>
        <tissue evidence="2">Leaf</tissue>
    </source>
</reference>
<name>A0ABM0XR97_CAMSA</name>
<evidence type="ECO:0000313" key="2">
    <source>
        <dbReference type="RefSeq" id="XP_010489722.1"/>
    </source>
</evidence>
<dbReference type="PANTHER" id="PTHR33103:SF56">
    <property type="entry name" value="DUF674 FAMILY PROTEIN"/>
    <property type="match status" value="1"/>
</dbReference>
<dbReference type="Pfam" id="PF05056">
    <property type="entry name" value="DUF674"/>
    <property type="match status" value="1"/>
</dbReference>
<dbReference type="GeneID" id="104767386"/>
<accession>A0ABM0XR97</accession>
<dbReference type="RefSeq" id="XP_010489722.1">
    <property type="nucleotide sequence ID" value="XM_010491420.1"/>
</dbReference>
<dbReference type="Proteomes" id="UP000694864">
    <property type="component" value="Chromosome 19"/>
</dbReference>
<gene>
    <name evidence="2" type="primary">LOC104767386</name>
</gene>